<dbReference type="EMBL" id="CM000760">
    <property type="protein sequence ID" value="OQU93149.1"/>
    <property type="molecule type" value="Genomic_DNA"/>
</dbReference>
<dbReference type="Gene3D" id="1.10.220.10">
    <property type="entry name" value="Annexin"/>
    <property type="match status" value="2"/>
</dbReference>
<accession>A0A1Z5SBA8</accession>
<dbReference type="STRING" id="4558.A0A1Z5SBA8"/>
<reference evidence="7 8" key="1">
    <citation type="journal article" date="2009" name="Nature">
        <title>The Sorghum bicolor genome and the diversification of grasses.</title>
        <authorList>
            <person name="Paterson A.H."/>
            <person name="Bowers J.E."/>
            <person name="Bruggmann R."/>
            <person name="Dubchak I."/>
            <person name="Grimwood J."/>
            <person name="Gundlach H."/>
            <person name="Haberer G."/>
            <person name="Hellsten U."/>
            <person name="Mitros T."/>
            <person name="Poliakov A."/>
            <person name="Schmutz J."/>
            <person name="Spannagl M."/>
            <person name="Tang H."/>
            <person name="Wang X."/>
            <person name="Wicker T."/>
            <person name="Bharti A.K."/>
            <person name="Chapman J."/>
            <person name="Feltus F.A."/>
            <person name="Gowik U."/>
            <person name="Grigoriev I.V."/>
            <person name="Lyons E."/>
            <person name="Maher C.A."/>
            <person name="Martis M."/>
            <person name="Narechania A."/>
            <person name="Otillar R.P."/>
            <person name="Penning B.W."/>
            <person name="Salamov A.A."/>
            <person name="Wang Y."/>
            <person name="Zhang L."/>
            <person name="Carpita N.C."/>
            <person name="Freeling M."/>
            <person name="Gingle A.R."/>
            <person name="Hash C.T."/>
            <person name="Keller B."/>
            <person name="Klein P."/>
            <person name="Kresovich S."/>
            <person name="McCann M.C."/>
            <person name="Ming R."/>
            <person name="Peterson D.G."/>
            <person name="Mehboob-ur-Rahman"/>
            <person name="Ware D."/>
            <person name="Westhoff P."/>
            <person name="Mayer K.F."/>
            <person name="Messing J."/>
            <person name="Rokhsar D.S."/>
        </authorList>
    </citation>
    <scope>NUCLEOTIDE SEQUENCE [LARGE SCALE GENOMIC DNA]</scope>
    <source>
        <strain evidence="8">cv. BTx623</strain>
    </source>
</reference>
<dbReference type="GO" id="GO:0006950">
    <property type="term" value="P:response to stress"/>
    <property type="evidence" value="ECO:0007669"/>
    <property type="project" value="UniProtKB-ARBA"/>
</dbReference>
<evidence type="ECO:0000256" key="3">
    <source>
        <dbReference type="ARBA" id="ARBA00022837"/>
    </source>
</evidence>
<dbReference type="GO" id="GO:0005509">
    <property type="term" value="F:calcium ion binding"/>
    <property type="evidence" value="ECO:0007669"/>
    <property type="project" value="InterPro"/>
</dbReference>
<evidence type="ECO:0000256" key="1">
    <source>
        <dbReference type="ARBA" id="ARBA00022723"/>
    </source>
</evidence>
<keyword evidence="4" id="KW-0041">Annexin</keyword>
<evidence type="ECO:0000256" key="5">
    <source>
        <dbReference type="ARBA" id="ARBA00023302"/>
    </source>
</evidence>
<dbReference type="InterPro" id="IPR018502">
    <property type="entry name" value="Annexin_repeat"/>
</dbReference>
<keyword evidence="8" id="KW-1185">Reference proteome</keyword>
<keyword evidence="1" id="KW-0479">Metal-binding</keyword>
<dbReference type="SMART" id="SM00335">
    <property type="entry name" value="ANX"/>
    <property type="match status" value="2"/>
</dbReference>
<dbReference type="Gramene" id="OQU93149">
    <property type="protein sequence ID" value="OQU93149"/>
    <property type="gene ID" value="SORBI_3001G489150"/>
</dbReference>
<keyword evidence="2" id="KW-0677">Repeat</keyword>
<dbReference type="PANTHER" id="PTHR10502">
    <property type="entry name" value="ANNEXIN"/>
    <property type="match status" value="1"/>
</dbReference>
<gene>
    <name evidence="7" type="ORF">SORBI_3001G489150</name>
</gene>
<evidence type="ECO:0000256" key="4">
    <source>
        <dbReference type="ARBA" id="ARBA00023216"/>
    </source>
</evidence>
<name>A0A1Z5SBA8_SORBI</name>
<keyword evidence="5" id="KW-0111">Calcium/phospholipid-binding</keyword>
<organism evidence="7 8">
    <name type="scientific">Sorghum bicolor</name>
    <name type="common">Sorghum</name>
    <name type="synonym">Sorghum vulgare</name>
    <dbReference type="NCBI Taxonomy" id="4558"/>
    <lineage>
        <taxon>Eukaryota</taxon>
        <taxon>Viridiplantae</taxon>
        <taxon>Streptophyta</taxon>
        <taxon>Embryophyta</taxon>
        <taxon>Tracheophyta</taxon>
        <taxon>Spermatophyta</taxon>
        <taxon>Magnoliopsida</taxon>
        <taxon>Liliopsida</taxon>
        <taxon>Poales</taxon>
        <taxon>Poaceae</taxon>
        <taxon>PACMAD clade</taxon>
        <taxon>Panicoideae</taxon>
        <taxon>Andropogonodae</taxon>
        <taxon>Andropogoneae</taxon>
        <taxon>Sorghinae</taxon>
        <taxon>Sorghum</taxon>
    </lineage>
</organism>
<reference evidence="8" key="2">
    <citation type="journal article" date="2018" name="Plant J.">
        <title>The Sorghum bicolor reference genome: improved assembly, gene annotations, a transcriptome atlas, and signatures of genome organization.</title>
        <authorList>
            <person name="McCormick R.F."/>
            <person name="Truong S.K."/>
            <person name="Sreedasyam A."/>
            <person name="Jenkins J."/>
            <person name="Shu S."/>
            <person name="Sims D."/>
            <person name="Kennedy M."/>
            <person name="Amirebrahimi M."/>
            <person name="Weers B.D."/>
            <person name="McKinley B."/>
            <person name="Mattison A."/>
            <person name="Morishige D.T."/>
            <person name="Grimwood J."/>
            <person name="Schmutz J."/>
            <person name="Mullet J.E."/>
        </authorList>
    </citation>
    <scope>NUCLEOTIDE SEQUENCE [LARGE SCALE GENOMIC DNA]</scope>
    <source>
        <strain evidence="8">cv. BTx623</strain>
    </source>
</reference>
<dbReference type="AlphaFoldDB" id="A0A1Z5SBA8"/>
<dbReference type="SUPFAM" id="SSF47874">
    <property type="entry name" value="Annexin"/>
    <property type="match status" value="1"/>
</dbReference>
<keyword evidence="3" id="KW-0106">Calcium</keyword>
<proteinExistence type="predicted"/>
<feature type="compositionally biased region" description="Pro residues" evidence="6">
    <location>
        <begin position="11"/>
        <end position="21"/>
    </location>
</feature>
<dbReference type="FunFam" id="1.10.220.10:FF:000006">
    <property type="entry name" value="Annexin"/>
    <property type="match status" value="1"/>
</dbReference>
<dbReference type="PROSITE" id="PS51897">
    <property type="entry name" value="ANNEXIN_2"/>
    <property type="match status" value="1"/>
</dbReference>
<evidence type="ECO:0008006" key="9">
    <source>
        <dbReference type="Google" id="ProtNLM"/>
    </source>
</evidence>
<evidence type="ECO:0000313" key="7">
    <source>
        <dbReference type="EMBL" id="OQU93149.1"/>
    </source>
</evidence>
<evidence type="ECO:0000256" key="2">
    <source>
        <dbReference type="ARBA" id="ARBA00022737"/>
    </source>
</evidence>
<dbReference type="eggNOG" id="KOG0819">
    <property type="taxonomic scope" value="Eukaryota"/>
</dbReference>
<dbReference type="Pfam" id="PF00191">
    <property type="entry name" value="Annexin"/>
    <property type="match status" value="2"/>
</dbReference>
<evidence type="ECO:0000313" key="8">
    <source>
        <dbReference type="Proteomes" id="UP000000768"/>
    </source>
</evidence>
<dbReference type="InParanoid" id="A0A1Z5SBA8"/>
<dbReference type="GO" id="GO:0005544">
    <property type="term" value="F:calcium-dependent phospholipid binding"/>
    <property type="evidence" value="ECO:0007669"/>
    <property type="project" value="UniProtKB-KW"/>
</dbReference>
<feature type="region of interest" description="Disordered" evidence="6">
    <location>
        <begin position="1"/>
        <end position="26"/>
    </location>
</feature>
<evidence type="ECO:0000256" key="6">
    <source>
        <dbReference type="SAM" id="MobiDB-lite"/>
    </source>
</evidence>
<dbReference type="Proteomes" id="UP000000768">
    <property type="component" value="Chromosome 1"/>
</dbReference>
<dbReference type="InterPro" id="IPR037104">
    <property type="entry name" value="Annexin_sf"/>
</dbReference>
<protein>
    <recommendedName>
        <fullName evidence="9">Annexin</fullName>
    </recommendedName>
</protein>
<sequence length="323" mass="35590">MTLETFHPPRRPLPSSRPAPRFPSILAPGAPSHFRLAAHPSILAPGPPLSFHPPRRPSHFRLAAPPSILAPGAPSSSSSHRSQAPLIRSATYRIRLLGAEAPLIRSVAPLQDPPRGRLTNPPLLHRHEEQQNHDDPAASILVLDSEIFALTSTEPYSTATPSYEATATLRLSPACKPTVRRVPSSIRDAAQRRAIRRAYAEAHGEELLRSITDEISGDFERAVILWTLDPAERDAVLANEAARKWQPGNRVLVEIACTRTSAQVFAARQAYHERFKRSLEEDIAAHVTGDFRKAETSLAAGSRGPPYSNFPFLIFVLPFFSFM</sequence>
<dbReference type="PANTHER" id="PTHR10502:SF235">
    <property type="entry name" value="ANNEXIN"/>
    <property type="match status" value="1"/>
</dbReference>